<dbReference type="GO" id="GO:0003723">
    <property type="term" value="F:RNA binding"/>
    <property type="evidence" value="ECO:0007669"/>
    <property type="project" value="UniProtKB-UniRule"/>
</dbReference>
<dbReference type="PANTHER" id="PTHR11078">
    <property type="entry name" value="N UTILIZATION SUBSTANCE PROTEIN B-RELATED"/>
    <property type="match status" value="1"/>
</dbReference>
<comment type="similarity">
    <text evidence="1 6">Belongs to the NusB family.</text>
</comment>
<evidence type="ECO:0000256" key="2">
    <source>
        <dbReference type="ARBA" id="ARBA00022814"/>
    </source>
</evidence>
<name>A0A2V1GWH4_9GAMM</name>
<comment type="caution">
    <text evidence="8">The sequence shown here is derived from an EMBL/GenBank/DDBJ whole genome shotgun (WGS) entry which is preliminary data.</text>
</comment>
<dbReference type="RefSeq" id="WP_116685121.1">
    <property type="nucleotide sequence ID" value="NZ_CAWNYD010000001.1"/>
</dbReference>
<dbReference type="InterPro" id="IPR006027">
    <property type="entry name" value="NusB_RsmB_TIM44"/>
</dbReference>
<evidence type="ECO:0000256" key="5">
    <source>
        <dbReference type="ARBA" id="ARBA00023163"/>
    </source>
</evidence>
<evidence type="ECO:0000313" key="8">
    <source>
        <dbReference type="EMBL" id="PVZ71531.1"/>
    </source>
</evidence>
<feature type="domain" description="NusB/RsmB/TIM44" evidence="7">
    <location>
        <begin position="7"/>
        <end position="130"/>
    </location>
</feature>
<dbReference type="AlphaFoldDB" id="A0A2V1GWH4"/>
<organism evidence="8 9">
    <name type="scientific">Pelagibaculum spongiae</name>
    <dbReference type="NCBI Taxonomy" id="2080658"/>
    <lineage>
        <taxon>Bacteria</taxon>
        <taxon>Pseudomonadati</taxon>
        <taxon>Pseudomonadota</taxon>
        <taxon>Gammaproteobacteria</taxon>
        <taxon>Oceanospirillales</taxon>
        <taxon>Pelagibaculum</taxon>
    </lineage>
</organism>
<proteinExistence type="inferred from homology"/>
<evidence type="ECO:0000256" key="4">
    <source>
        <dbReference type="ARBA" id="ARBA00023015"/>
    </source>
</evidence>
<dbReference type="NCBIfam" id="TIGR01951">
    <property type="entry name" value="nusB"/>
    <property type="match status" value="1"/>
</dbReference>
<dbReference type="GO" id="GO:0031564">
    <property type="term" value="P:transcription antitermination"/>
    <property type="evidence" value="ECO:0007669"/>
    <property type="project" value="UniProtKB-KW"/>
</dbReference>
<accession>A0A2V1GWH4</accession>
<gene>
    <name evidence="6" type="primary">nusB</name>
    <name evidence="8" type="ORF">DC094_00325</name>
</gene>
<evidence type="ECO:0000256" key="6">
    <source>
        <dbReference type="HAMAP-Rule" id="MF_00073"/>
    </source>
</evidence>
<dbReference type="HAMAP" id="MF_00073">
    <property type="entry name" value="NusB"/>
    <property type="match status" value="1"/>
</dbReference>
<dbReference type="OrthoDB" id="9789556at2"/>
<dbReference type="SUPFAM" id="SSF48013">
    <property type="entry name" value="NusB-like"/>
    <property type="match status" value="1"/>
</dbReference>
<dbReference type="Gene3D" id="1.10.940.10">
    <property type="entry name" value="NusB-like"/>
    <property type="match status" value="1"/>
</dbReference>
<keyword evidence="5 6" id="KW-0804">Transcription</keyword>
<dbReference type="GO" id="GO:0005829">
    <property type="term" value="C:cytosol"/>
    <property type="evidence" value="ECO:0007669"/>
    <property type="project" value="TreeGrafter"/>
</dbReference>
<dbReference type="GO" id="GO:0006353">
    <property type="term" value="P:DNA-templated transcription termination"/>
    <property type="evidence" value="ECO:0007669"/>
    <property type="project" value="UniProtKB-UniRule"/>
</dbReference>
<dbReference type="Pfam" id="PF01029">
    <property type="entry name" value="NusB"/>
    <property type="match status" value="1"/>
</dbReference>
<comment type="function">
    <text evidence="6">Involved in transcription antitermination. Required for transcription of ribosomal RNA (rRNA) genes. Binds specifically to the boxA antiterminator sequence of the ribosomal RNA (rrn) operons.</text>
</comment>
<dbReference type="Proteomes" id="UP000244906">
    <property type="component" value="Unassembled WGS sequence"/>
</dbReference>
<dbReference type="EMBL" id="QDDL01000001">
    <property type="protein sequence ID" value="PVZ71531.1"/>
    <property type="molecule type" value="Genomic_DNA"/>
</dbReference>
<evidence type="ECO:0000313" key="9">
    <source>
        <dbReference type="Proteomes" id="UP000244906"/>
    </source>
</evidence>
<dbReference type="PANTHER" id="PTHR11078:SF3">
    <property type="entry name" value="ANTITERMINATION NUSB DOMAIN-CONTAINING PROTEIN"/>
    <property type="match status" value="1"/>
</dbReference>
<evidence type="ECO:0000256" key="3">
    <source>
        <dbReference type="ARBA" id="ARBA00022884"/>
    </source>
</evidence>
<reference evidence="8 9" key="1">
    <citation type="submission" date="2018-04" db="EMBL/GenBank/DDBJ databases">
        <title>Thalassorhabdus spongiae gen. nov., sp. nov., isolated from a marine sponge in South-West Iceland.</title>
        <authorList>
            <person name="Knobloch S."/>
            <person name="Daussin A."/>
            <person name="Johannsson R."/>
            <person name="Marteinsson V.T."/>
        </authorList>
    </citation>
    <scope>NUCLEOTIDE SEQUENCE [LARGE SCALE GENOMIC DNA]</scope>
    <source>
        <strain evidence="8 9">Hp12</strain>
    </source>
</reference>
<evidence type="ECO:0000256" key="1">
    <source>
        <dbReference type="ARBA" id="ARBA00005952"/>
    </source>
</evidence>
<dbReference type="InterPro" id="IPR035926">
    <property type="entry name" value="NusB-like_sf"/>
</dbReference>
<keyword evidence="9" id="KW-1185">Reference proteome</keyword>
<evidence type="ECO:0000259" key="7">
    <source>
        <dbReference type="Pfam" id="PF01029"/>
    </source>
</evidence>
<keyword evidence="4 6" id="KW-0805">Transcription regulation</keyword>
<dbReference type="InterPro" id="IPR011605">
    <property type="entry name" value="NusB_fam"/>
</dbReference>
<sequence>MNPAARRKARKLAVQALYQWQMTGHSIVGIEGQFLADNDFKRTDSDYFKELFCRAASTAEQLDAIFSEFSSRPLKEITPVELSILRLATYELSVRVDVPVAVAINEALDLTNAFGADDSNKFVNSILDKTAAKLRPNEARPAE</sequence>
<keyword evidence="2 6" id="KW-0889">Transcription antitermination</keyword>
<protein>
    <recommendedName>
        <fullName evidence="6">Transcription antitermination protein NusB</fullName>
    </recommendedName>
    <alternativeName>
        <fullName evidence="6">Antitermination factor NusB</fullName>
    </alternativeName>
</protein>
<keyword evidence="3 6" id="KW-0694">RNA-binding</keyword>